<accession>A0ACC0M8K4</accession>
<dbReference type="EMBL" id="CM046396">
    <property type="protein sequence ID" value="KAI8537280.1"/>
    <property type="molecule type" value="Genomic_DNA"/>
</dbReference>
<proteinExistence type="predicted"/>
<reference evidence="1" key="1">
    <citation type="submission" date="2022-02" db="EMBL/GenBank/DDBJ databases">
        <title>Plant Genome Project.</title>
        <authorList>
            <person name="Zhang R.-G."/>
        </authorList>
    </citation>
    <scope>NUCLEOTIDE SEQUENCE</scope>
    <source>
        <strain evidence="1">AT1</strain>
    </source>
</reference>
<name>A0ACC0M8K4_RHOML</name>
<dbReference type="Proteomes" id="UP001062846">
    <property type="component" value="Chromosome 9"/>
</dbReference>
<gene>
    <name evidence="1" type="ORF">RHMOL_Rhmol09G0011000</name>
</gene>
<evidence type="ECO:0000313" key="1">
    <source>
        <dbReference type="EMBL" id="KAI8537280.1"/>
    </source>
</evidence>
<comment type="caution">
    <text evidence="1">The sequence shown here is derived from an EMBL/GenBank/DDBJ whole genome shotgun (WGS) entry which is preliminary data.</text>
</comment>
<evidence type="ECO:0000313" key="2">
    <source>
        <dbReference type="Proteomes" id="UP001062846"/>
    </source>
</evidence>
<organism evidence="1 2">
    <name type="scientific">Rhododendron molle</name>
    <name type="common">Chinese azalea</name>
    <name type="synonym">Azalea mollis</name>
    <dbReference type="NCBI Taxonomy" id="49168"/>
    <lineage>
        <taxon>Eukaryota</taxon>
        <taxon>Viridiplantae</taxon>
        <taxon>Streptophyta</taxon>
        <taxon>Embryophyta</taxon>
        <taxon>Tracheophyta</taxon>
        <taxon>Spermatophyta</taxon>
        <taxon>Magnoliopsida</taxon>
        <taxon>eudicotyledons</taxon>
        <taxon>Gunneridae</taxon>
        <taxon>Pentapetalae</taxon>
        <taxon>asterids</taxon>
        <taxon>Ericales</taxon>
        <taxon>Ericaceae</taxon>
        <taxon>Ericoideae</taxon>
        <taxon>Rhodoreae</taxon>
        <taxon>Rhododendron</taxon>
    </lineage>
</organism>
<keyword evidence="2" id="KW-1185">Reference proteome</keyword>
<sequence>MSFSAAKVEMEPVAGHEKHQGLWVGFWVGVCRFMGWFLQVYGLVSAGFWTDFCARFLACFSPVFLDNDAMFIAMRKSCLLADNLDSLVAANLYTICRWEKNLSQLHFKNSFYTSWETAGLQVNGYPGNLFKRYTTYDEAEGALLQFHEERYRLLQMQSVRSQQQSSHNGSTLGNGLEVQHRSSLITYFVVVFSLGFLCCIILAHLFDSD</sequence>
<protein>
    <submittedName>
        <fullName evidence="1">Uncharacterized protein</fullName>
    </submittedName>
</protein>